<gene>
    <name evidence="2" type="ORF">BS50DRAFT_634938</name>
</gene>
<evidence type="ECO:0000256" key="1">
    <source>
        <dbReference type="SAM" id="MobiDB-lite"/>
    </source>
</evidence>
<sequence>MSSNNPHSWRSVTGIGYGSDWGADPSADFAYKYFSPGSYFSPTPRGESPMPPPIYRPASSYPGLHAGVRGHHGNAGRTGPLNPRAARFVPGGMEHPVMSRLSSVYPGSNAGMRGYYGQPEGSGYLNPNAIRFTPGEREHDFRGPAPW</sequence>
<name>A0A2T2NJV7_CORCC</name>
<feature type="region of interest" description="Disordered" evidence="1">
    <location>
        <begin position="43"/>
        <end position="88"/>
    </location>
</feature>
<organism evidence="2 3">
    <name type="scientific">Corynespora cassiicola Philippines</name>
    <dbReference type="NCBI Taxonomy" id="1448308"/>
    <lineage>
        <taxon>Eukaryota</taxon>
        <taxon>Fungi</taxon>
        <taxon>Dikarya</taxon>
        <taxon>Ascomycota</taxon>
        <taxon>Pezizomycotina</taxon>
        <taxon>Dothideomycetes</taxon>
        <taxon>Pleosporomycetidae</taxon>
        <taxon>Pleosporales</taxon>
        <taxon>Corynesporascaceae</taxon>
        <taxon>Corynespora</taxon>
    </lineage>
</organism>
<accession>A0A2T2NJV7</accession>
<evidence type="ECO:0000313" key="3">
    <source>
        <dbReference type="Proteomes" id="UP000240883"/>
    </source>
</evidence>
<protein>
    <submittedName>
        <fullName evidence="2">Uncharacterized protein</fullName>
    </submittedName>
</protein>
<proteinExistence type="predicted"/>
<evidence type="ECO:0000313" key="2">
    <source>
        <dbReference type="EMBL" id="PSN65712.1"/>
    </source>
</evidence>
<dbReference type="EMBL" id="KZ678136">
    <property type="protein sequence ID" value="PSN65712.1"/>
    <property type="molecule type" value="Genomic_DNA"/>
</dbReference>
<reference evidence="2 3" key="1">
    <citation type="journal article" date="2018" name="Front. Microbiol.">
        <title>Genome-Wide Analysis of Corynespora cassiicola Leaf Fall Disease Putative Effectors.</title>
        <authorList>
            <person name="Lopez D."/>
            <person name="Ribeiro S."/>
            <person name="Label P."/>
            <person name="Fumanal B."/>
            <person name="Venisse J.S."/>
            <person name="Kohler A."/>
            <person name="de Oliveira R.R."/>
            <person name="Labutti K."/>
            <person name="Lipzen A."/>
            <person name="Lail K."/>
            <person name="Bauer D."/>
            <person name="Ohm R.A."/>
            <person name="Barry K.W."/>
            <person name="Spatafora J."/>
            <person name="Grigoriev I.V."/>
            <person name="Martin F.M."/>
            <person name="Pujade-Renaud V."/>
        </authorList>
    </citation>
    <scope>NUCLEOTIDE SEQUENCE [LARGE SCALE GENOMIC DNA]</scope>
    <source>
        <strain evidence="2 3">Philippines</strain>
    </source>
</reference>
<dbReference type="AlphaFoldDB" id="A0A2T2NJV7"/>
<dbReference type="Proteomes" id="UP000240883">
    <property type="component" value="Unassembled WGS sequence"/>
</dbReference>
<keyword evidence="3" id="KW-1185">Reference proteome</keyword>